<dbReference type="SUPFAM" id="SSF68923">
    <property type="entry name" value="PEP carboxykinase N-terminal domain"/>
    <property type="match status" value="1"/>
</dbReference>
<keyword evidence="6" id="KW-0210">Decarboxylase</keyword>
<evidence type="ECO:0000256" key="6">
    <source>
        <dbReference type="ARBA" id="ARBA00022793"/>
    </source>
</evidence>
<keyword evidence="4" id="KW-0312">Gluconeogenesis</keyword>
<comment type="similarity">
    <text evidence="2">Belongs to the phosphoenolpyruvate carboxykinase (ATP) family.</text>
</comment>
<dbReference type="AlphaFoldDB" id="A0A381QIQ3"/>
<dbReference type="GO" id="GO:0005829">
    <property type="term" value="C:cytosol"/>
    <property type="evidence" value="ECO:0007669"/>
    <property type="project" value="TreeGrafter"/>
</dbReference>
<accession>A0A381QIQ3</accession>
<evidence type="ECO:0000256" key="7">
    <source>
        <dbReference type="ARBA" id="ARBA00022840"/>
    </source>
</evidence>
<dbReference type="Gene3D" id="2.170.8.10">
    <property type="entry name" value="Phosphoenolpyruvate Carboxykinase, domain 2"/>
    <property type="match status" value="1"/>
</dbReference>
<dbReference type="Gene3D" id="3.40.449.10">
    <property type="entry name" value="Phosphoenolpyruvate Carboxykinase, domain 1"/>
    <property type="match status" value="1"/>
</dbReference>
<dbReference type="NCBIfam" id="NF006820">
    <property type="entry name" value="PRK09344.1-2"/>
    <property type="match status" value="1"/>
</dbReference>
<proteinExistence type="inferred from homology"/>
<dbReference type="InterPro" id="IPR001272">
    <property type="entry name" value="PEP_carboxykinase_ATP"/>
</dbReference>
<evidence type="ECO:0000256" key="2">
    <source>
        <dbReference type="ARBA" id="ARBA00006052"/>
    </source>
</evidence>
<dbReference type="SUPFAM" id="SSF53795">
    <property type="entry name" value="PEP carboxykinase-like"/>
    <property type="match status" value="1"/>
</dbReference>
<evidence type="ECO:0000256" key="5">
    <source>
        <dbReference type="ARBA" id="ARBA00022741"/>
    </source>
</evidence>
<sequence>MKSIHGLVYSPRLIRFGFVMALNFDNSPEMSTYVDLSSAVLAELAVSRGEGEFASNGAIVVTTGKRTGRSQTDRFIVRESITEELIDWGPINLAVDESTFDALWERVQTHLADRDTFINNLHVGEDPDHYLPIQVTTEYAWHALFGRALFITPDVFNPQRKGVWEIVNAPEFICEPTRDGTESDGAVMINFAQRRVLLAGMRYAGEMKKSMFGVQNFLLPDVDVLPMHCSANIDPSDRVTLFFGLSGTGKTTLSADPECLLIGDDEHGWSKGAVFNLEGGCYAKCIDLTRTNEPVIFDAIRFGAIVENVVIDPETREPDYTDDSITENTRACYPRTNIEARVPENRAGEPTSIIFLTCDVSGVLPPISILSKEAAAYHFLSGYTAQVGSTVVGSTEAYSATFSTCFGAPFFPRPANIYAELLMKRIEEYDSKVYLVNTGWCGGGYGVGERFSIPVTRAIIHAIQSGSVDETTTRELAGLNLTIPTRVDGVDSNILDPRRAWSDAKAYDDAAAGLIAKFRENFSKFRVDAKISAAGPR</sequence>
<evidence type="ECO:0000256" key="4">
    <source>
        <dbReference type="ARBA" id="ARBA00022432"/>
    </source>
</evidence>
<dbReference type="UniPathway" id="UPA00138"/>
<evidence type="ECO:0000256" key="9">
    <source>
        <dbReference type="ARBA" id="ARBA00047371"/>
    </source>
</evidence>
<dbReference type="PANTHER" id="PTHR30031">
    <property type="entry name" value="PHOSPHOENOLPYRUVATE CARBOXYKINASE ATP"/>
    <property type="match status" value="1"/>
</dbReference>
<dbReference type="NCBIfam" id="NF006821">
    <property type="entry name" value="PRK09344.1-3"/>
    <property type="match status" value="1"/>
</dbReference>
<dbReference type="InterPro" id="IPR013035">
    <property type="entry name" value="PEP_carboxykinase_C"/>
</dbReference>
<reference evidence="10" key="1">
    <citation type="submission" date="2018-05" db="EMBL/GenBank/DDBJ databases">
        <authorList>
            <person name="Lanie J.A."/>
            <person name="Ng W.-L."/>
            <person name="Kazmierczak K.M."/>
            <person name="Andrzejewski T.M."/>
            <person name="Davidsen T.M."/>
            <person name="Wayne K.J."/>
            <person name="Tettelin H."/>
            <person name="Glass J.I."/>
            <person name="Rusch D."/>
            <person name="Podicherti R."/>
            <person name="Tsui H.-C.T."/>
            <person name="Winkler M.E."/>
        </authorList>
    </citation>
    <scope>NUCLEOTIDE SEQUENCE</scope>
</reference>
<dbReference type="PANTHER" id="PTHR30031:SF0">
    <property type="entry name" value="PHOSPHOENOLPYRUVATE CARBOXYKINASE (ATP)"/>
    <property type="match status" value="1"/>
</dbReference>
<dbReference type="EC" id="4.1.1.49" evidence="3"/>
<dbReference type="HAMAP" id="MF_00453">
    <property type="entry name" value="PEPCK_ATP"/>
    <property type="match status" value="1"/>
</dbReference>
<keyword evidence="7" id="KW-0067">ATP-binding</keyword>
<dbReference type="NCBIfam" id="NF006823">
    <property type="entry name" value="PRK09344.1-5"/>
    <property type="match status" value="1"/>
</dbReference>
<keyword evidence="8" id="KW-0456">Lyase</keyword>
<dbReference type="EMBL" id="UINC01001377">
    <property type="protein sequence ID" value="SUZ79196.1"/>
    <property type="molecule type" value="Genomic_DNA"/>
</dbReference>
<dbReference type="GO" id="GO:0006094">
    <property type="term" value="P:gluconeogenesis"/>
    <property type="evidence" value="ECO:0007669"/>
    <property type="project" value="UniProtKB-UniPathway"/>
</dbReference>
<dbReference type="GO" id="GO:0005524">
    <property type="term" value="F:ATP binding"/>
    <property type="evidence" value="ECO:0007669"/>
    <property type="project" value="UniProtKB-KW"/>
</dbReference>
<evidence type="ECO:0000313" key="10">
    <source>
        <dbReference type="EMBL" id="SUZ79196.1"/>
    </source>
</evidence>
<evidence type="ECO:0000256" key="3">
    <source>
        <dbReference type="ARBA" id="ARBA00012363"/>
    </source>
</evidence>
<dbReference type="Gene3D" id="3.90.228.20">
    <property type="match status" value="1"/>
</dbReference>
<dbReference type="PIRSF" id="PIRSF006294">
    <property type="entry name" value="PEP_crbxkin"/>
    <property type="match status" value="1"/>
</dbReference>
<dbReference type="InterPro" id="IPR008210">
    <property type="entry name" value="PEP_carboxykinase_N"/>
</dbReference>
<comment type="catalytic activity">
    <reaction evidence="9">
        <text>oxaloacetate + ATP = phosphoenolpyruvate + ADP + CO2</text>
        <dbReference type="Rhea" id="RHEA:18617"/>
        <dbReference type="ChEBI" id="CHEBI:16452"/>
        <dbReference type="ChEBI" id="CHEBI:16526"/>
        <dbReference type="ChEBI" id="CHEBI:30616"/>
        <dbReference type="ChEBI" id="CHEBI:58702"/>
        <dbReference type="ChEBI" id="CHEBI:456216"/>
        <dbReference type="EC" id="4.1.1.49"/>
    </reaction>
</comment>
<organism evidence="10">
    <name type="scientific">marine metagenome</name>
    <dbReference type="NCBI Taxonomy" id="408172"/>
    <lineage>
        <taxon>unclassified sequences</taxon>
        <taxon>metagenomes</taxon>
        <taxon>ecological metagenomes</taxon>
    </lineage>
</organism>
<evidence type="ECO:0000256" key="1">
    <source>
        <dbReference type="ARBA" id="ARBA00004742"/>
    </source>
</evidence>
<evidence type="ECO:0000256" key="8">
    <source>
        <dbReference type="ARBA" id="ARBA00023239"/>
    </source>
</evidence>
<gene>
    <name evidence="10" type="ORF">METZ01_LOCUS32050</name>
</gene>
<comment type="pathway">
    <text evidence="1">Carbohydrate biosynthesis; gluconeogenesis.</text>
</comment>
<name>A0A381QIQ3_9ZZZZ</name>
<dbReference type="GO" id="GO:0004612">
    <property type="term" value="F:phosphoenolpyruvate carboxykinase (ATP) activity"/>
    <property type="evidence" value="ECO:0007669"/>
    <property type="project" value="UniProtKB-EC"/>
</dbReference>
<dbReference type="Pfam" id="PF01293">
    <property type="entry name" value="PEPCK_ATP"/>
    <property type="match status" value="1"/>
</dbReference>
<keyword evidence="5" id="KW-0547">Nucleotide-binding</keyword>
<protein>
    <recommendedName>
        <fullName evidence="3">phosphoenolpyruvate carboxykinase (ATP)</fullName>
        <ecNumber evidence="3">4.1.1.49</ecNumber>
    </recommendedName>
</protein>